<evidence type="ECO:0000259" key="1">
    <source>
        <dbReference type="PROSITE" id="PS51819"/>
    </source>
</evidence>
<dbReference type="InterPro" id="IPR052164">
    <property type="entry name" value="Anthracycline_SecMetBiosynth"/>
</dbReference>
<name>A0A9X3X4E7_9BACT</name>
<dbReference type="SUPFAM" id="SSF54593">
    <property type="entry name" value="Glyoxalase/Bleomycin resistance protein/Dihydroxybiphenyl dioxygenase"/>
    <property type="match status" value="1"/>
</dbReference>
<dbReference type="Gene3D" id="3.10.180.10">
    <property type="entry name" value="2,3-Dihydroxybiphenyl 1,2-Dioxygenase, domain 1"/>
    <property type="match status" value="1"/>
</dbReference>
<dbReference type="PANTHER" id="PTHR33993:SF14">
    <property type="entry name" value="GB|AAF24581.1"/>
    <property type="match status" value="1"/>
</dbReference>
<dbReference type="PANTHER" id="PTHR33993">
    <property type="entry name" value="GLYOXALASE-RELATED"/>
    <property type="match status" value="1"/>
</dbReference>
<comment type="caution">
    <text evidence="2">The sequence shown here is derived from an EMBL/GenBank/DDBJ whole genome shotgun (WGS) entry which is preliminary data.</text>
</comment>
<organism evidence="2 3">
    <name type="scientific">Polyangium jinanense</name>
    <dbReference type="NCBI Taxonomy" id="2829994"/>
    <lineage>
        <taxon>Bacteria</taxon>
        <taxon>Pseudomonadati</taxon>
        <taxon>Myxococcota</taxon>
        <taxon>Polyangia</taxon>
        <taxon>Polyangiales</taxon>
        <taxon>Polyangiaceae</taxon>
        <taxon>Polyangium</taxon>
    </lineage>
</organism>
<sequence length="122" mass="12951">MHGTFVWNELTTKDVEAAKAFYAETLGWTFEEFAIPDGKYWVAKSGDQIVAGLGGMEAGAIPEATESYWFSLIGVDDVDACVAKAVARGATVVRPPMDVPNVGRVAIVRDPTGAAVGWMKGA</sequence>
<dbReference type="Proteomes" id="UP001151081">
    <property type="component" value="Unassembled WGS sequence"/>
</dbReference>
<dbReference type="RefSeq" id="WP_272419974.1">
    <property type="nucleotide sequence ID" value="NZ_JAGTJJ010000004.1"/>
</dbReference>
<evidence type="ECO:0000313" key="2">
    <source>
        <dbReference type="EMBL" id="MDC3981221.1"/>
    </source>
</evidence>
<dbReference type="InterPro" id="IPR004360">
    <property type="entry name" value="Glyas_Fos-R_dOase_dom"/>
</dbReference>
<dbReference type="Pfam" id="PF00903">
    <property type="entry name" value="Glyoxalase"/>
    <property type="match status" value="1"/>
</dbReference>
<keyword evidence="3" id="KW-1185">Reference proteome</keyword>
<dbReference type="EMBL" id="JAGTJJ010000004">
    <property type="protein sequence ID" value="MDC3981221.1"/>
    <property type="molecule type" value="Genomic_DNA"/>
</dbReference>
<dbReference type="InterPro" id="IPR029068">
    <property type="entry name" value="Glyas_Bleomycin-R_OHBP_Dase"/>
</dbReference>
<proteinExistence type="predicted"/>
<dbReference type="PROSITE" id="PS51819">
    <property type="entry name" value="VOC"/>
    <property type="match status" value="1"/>
</dbReference>
<evidence type="ECO:0000313" key="3">
    <source>
        <dbReference type="Proteomes" id="UP001151081"/>
    </source>
</evidence>
<accession>A0A9X3X4E7</accession>
<dbReference type="InterPro" id="IPR037523">
    <property type="entry name" value="VOC_core"/>
</dbReference>
<reference evidence="2 3" key="1">
    <citation type="submission" date="2021-04" db="EMBL/GenBank/DDBJ databases">
        <title>Genome analysis of Polyangium sp.</title>
        <authorList>
            <person name="Li Y."/>
            <person name="Wang J."/>
        </authorList>
    </citation>
    <scope>NUCLEOTIDE SEQUENCE [LARGE SCALE GENOMIC DNA]</scope>
    <source>
        <strain evidence="2 3">SDU14</strain>
    </source>
</reference>
<protein>
    <submittedName>
        <fullName evidence="2">VOC family protein</fullName>
    </submittedName>
</protein>
<dbReference type="CDD" id="cd07247">
    <property type="entry name" value="SgaA_N_like"/>
    <property type="match status" value="1"/>
</dbReference>
<gene>
    <name evidence="2" type="ORF">KEG57_11975</name>
</gene>
<feature type="domain" description="VOC" evidence="1">
    <location>
        <begin position="4"/>
        <end position="121"/>
    </location>
</feature>
<dbReference type="AlphaFoldDB" id="A0A9X3X4E7"/>